<evidence type="ECO:0000313" key="2">
    <source>
        <dbReference type="EMBL" id="KAF1995459.1"/>
    </source>
</evidence>
<gene>
    <name evidence="2" type="ORF">P154DRAFT_538819</name>
</gene>
<protein>
    <submittedName>
        <fullName evidence="2">Uncharacterized protein</fullName>
    </submittedName>
</protein>
<sequence length="196" mass="21997">MFGLYCHWAIVPGMHVADTLTLITGHDQVSQLLTTRSPVHMAWPIKTVDRSPKIAPSTGQEMQSNLGSSSNSSTLCPAPRALNVTSAHHCNSLTTYLHIVSRISTPEARPRYSNGARRISARLSREREECVLGNAFNVEERRRLLELHLARTNISSYCLIARRMDFPASFQNRMTPAPAWEQAPFRLTTQVPEVFI</sequence>
<evidence type="ECO:0000256" key="1">
    <source>
        <dbReference type="SAM" id="MobiDB-lite"/>
    </source>
</evidence>
<reference evidence="2" key="1">
    <citation type="journal article" date="2020" name="Stud. Mycol.">
        <title>101 Dothideomycetes genomes: a test case for predicting lifestyles and emergence of pathogens.</title>
        <authorList>
            <person name="Haridas S."/>
            <person name="Albert R."/>
            <person name="Binder M."/>
            <person name="Bloem J."/>
            <person name="Labutti K."/>
            <person name="Salamov A."/>
            <person name="Andreopoulos B."/>
            <person name="Baker S."/>
            <person name="Barry K."/>
            <person name="Bills G."/>
            <person name="Bluhm B."/>
            <person name="Cannon C."/>
            <person name="Castanera R."/>
            <person name="Culley D."/>
            <person name="Daum C."/>
            <person name="Ezra D."/>
            <person name="Gonzalez J."/>
            <person name="Henrissat B."/>
            <person name="Kuo A."/>
            <person name="Liang C."/>
            <person name="Lipzen A."/>
            <person name="Lutzoni F."/>
            <person name="Magnuson J."/>
            <person name="Mondo S."/>
            <person name="Nolan M."/>
            <person name="Ohm R."/>
            <person name="Pangilinan J."/>
            <person name="Park H.-J."/>
            <person name="Ramirez L."/>
            <person name="Alfaro M."/>
            <person name="Sun H."/>
            <person name="Tritt A."/>
            <person name="Yoshinaga Y."/>
            <person name="Zwiers L.-H."/>
            <person name="Turgeon B."/>
            <person name="Goodwin S."/>
            <person name="Spatafora J."/>
            <person name="Crous P."/>
            <person name="Grigoriev I."/>
        </authorList>
    </citation>
    <scope>NUCLEOTIDE SEQUENCE</scope>
    <source>
        <strain evidence="2">CBS 123094</strain>
    </source>
</reference>
<name>A0A6A5W3D8_9PLEO</name>
<organism evidence="2 3">
    <name type="scientific">Amniculicola lignicola CBS 123094</name>
    <dbReference type="NCBI Taxonomy" id="1392246"/>
    <lineage>
        <taxon>Eukaryota</taxon>
        <taxon>Fungi</taxon>
        <taxon>Dikarya</taxon>
        <taxon>Ascomycota</taxon>
        <taxon>Pezizomycotina</taxon>
        <taxon>Dothideomycetes</taxon>
        <taxon>Pleosporomycetidae</taxon>
        <taxon>Pleosporales</taxon>
        <taxon>Amniculicolaceae</taxon>
        <taxon>Amniculicola</taxon>
    </lineage>
</organism>
<accession>A0A6A5W3D8</accession>
<keyword evidence="3" id="KW-1185">Reference proteome</keyword>
<feature type="region of interest" description="Disordered" evidence="1">
    <location>
        <begin position="50"/>
        <end position="70"/>
    </location>
</feature>
<proteinExistence type="predicted"/>
<dbReference type="AlphaFoldDB" id="A0A6A5W3D8"/>
<dbReference type="Proteomes" id="UP000799779">
    <property type="component" value="Unassembled WGS sequence"/>
</dbReference>
<dbReference type="EMBL" id="ML977639">
    <property type="protein sequence ID" value="KAF1995459.1"/>
    <property type="molecule type" value="Genomic_DNA"/>
</dbReference>
<evidence type="ECO:0000313" key="3">
    <source>
        <dbReference type="Proteomes" id="UP000799779"/>
    </source>
</evidence>